<organism evidence="2 3">
    <name type="scientific">Ancrocorticia populi</name>
    <dbReference type="NCBI Taxonomy" id="2175228"/>
    <lineage>
        <taxon>Bacteria</taxon>
        <taxon>Bacillati</taxon>
        <taxon>Actinomycetota</taxon>
        <taxon>Actinomycetes</taxon>
        <taxon>Actinomycetales</taxon>
        <taxon>Actinomycetaceae</taxon>
        <taxon>Ancrocorticia</taxon>
    </lineage>
</organism>
<dbReference type="Pfam" id="PF01547">
    <property type="entry name" value="SBP_bac_1"/>
    <property type="match status" value="1"/>
</dbReference>
<keyword evidence="1" id="KW-0732">Signal</keyword>
<dbReference type="InterPro" id="IPR006059">
    <property type="entry name" value="SBP"/>
</dbReference>
<feature type="signal peptide" evidence="1">
    <location>
        <begin position="1"/>
        <end position="27"/>
    </location>
</feature>
<dbReference type="SUPFAM" id="SSF53850">
    <property type="entry name" value="Periplasmic binding protein-like II"/>
    <property type="match status" value="1"/>
</dbReference>
<feature type="chain" id="PRO_5016134222" evidence="1">
    <location>
        <begin position="28"/>
        <end position="437"/>
    </location>
</feature>
<evidence type="ECO:0000256" key="1">
    <source>
        <dbReference type="SAM" id="SignalP"/>
    </source>
</evidence>
<dbReference type="InterPro" id="IPR050490">
    <property type="entry name" value="Bact_solute-bd_prot1"/>
</dbReference>
<name>A0A2V1K7S2_9ACTO</name>
<comment type="caution">
    <text evidence="2">The sequence shown here is derived from an EMBL/GenBank/DDBJ whole genome shotgun (WGS) entry which is preliminary data.</text>
</comment>
<evidence type="ECO:0000313" key="3">
    <source>
        <dbReference type="Proteomes" id="UP000245283"/>
    </source>
</evidence>
<dbReference type="PANTHER" id="PTHR43649">
    <property type="entry name" value="ARABINOSE-BINDING PROTEIN-RELATED"/>
    <property type="match status" value="1"/>
</dbReference>
<proteinExistence type="predicted"/>
<reference evidence="3" key="1">
    <citation type="submission" date="2018-05" db="EMBL/GenBank/DDBJ databases">
        <authorList>
            <person name="Li Y."/>
        </authorList>
    </citation>
    <scope>NUCLEOTIDE SEQUENCE [LARGE SCALE GENOMIC DNA]</scope>
    <source>
        <strain evidence="3">sk1b4</strain>
    </source>
</reference>
<accession>A0A2V1K7S2</accession>
<evidence type="ECO:0000313" key="2">
    <source>
        <dbReference type="EMBL" id="PWF27506.1"/>
    </source>
</evidence>
<dbReference type="EMBL" id="QETB01000001">
    <property type="protein sequence ID" value="PWF27506.1"/>
    <property type="molecule type" value="Genomic_DNA"/>
</dbReference>
<dbReference type="OrthoDB" id="7937990at2"/>
<dbReference type="Proteomes" id="UP000245283">
    <property type="component" value="Unassembled WGS sequence"/>
</dbReference>
<protein>
    <submittedName>
        <fullName evidence="2">Sugar ABC transporter substrate-binding protein</fullName>
    </submittedName>
</protein>
<dbReference type="PANTHER" id="PTHR43649:SF14">
    <property type="entry name" value="BLR3389 PROTEIN"/>
    <property type="match status" value="1"/>
</dbReference>
<dbReference type="Gene3D" id="3.40.190.10">
    <property type="entry name" value="Periplasmic binding protein-like II"/>
    <property type="match status" value="2"/>
</dbReference>
<keyword evidence="3" id="KW-1185">Reference proteome</keyword>
<dbReference type="AlphaFoldDB" id="A0A2V1K7S2"/>
<gene>
    <name evidence="2" type="ORF">DD236_03775</name>
</gene>
<sequence length="437" mass="46491">MRQRRMKIGVAVAAAAALVLSACGGGAQPSADGEDVAAGPGASAWGLTGGTNEQIWKGSFERWNEENPDREIKTDWFANDAYKEKVRTAIGSGNAPTLIFGWGGSTLRDYAEADKIVDITDGTADVVSKLIPSIAEGGIIDDQVFGIPNVGTQPVLFFYNQELFEEVDLSVPTTWDELLEAVDTFNEAGITPISLAGASKWTDMMWLEYLVERIGGPEVFKSIEANEPDAWSDPAVLEAVEAAQDLVRAGAFGDAFGSVSADANADVALVHTGKAAMLLQGSWAYGTFLTDAPDFVADGNLGVAGFPDVEDGAGDPANIVGNQSNFWSVSAADSEDAQADATEYLNTLFDDEYVQAMVDGGAIPPTVGAEELIEGSDQEEFLTLGYDLVQNSPSFQLSWDQALPADTAQTLLDNIQRVFTLDISPEQFADEMNATIK</sequence>
<dbReference type="PROSITE" id="PS51257">
    <property type="entry name" value="PROKAR_LIPOPROTEIN"/>
    <property type="match status" value="1"/>
</dbReference>